<evidence type="ECO:0000313" key="5">
    <source>
        <dbReference type="EMBL" id="KAA0048913.1"/>
    </source>
</evidence>
<dbReference type="PROSITE" id="PS51455">
    <property type="entry name" value="PIPK"/>
    <property type="match status" value="1"/>
</dbReference>
<dbReference type="Pfam" id="PF01504">
    <property type="entry name" value="PIP5K"/>
    <property type="match status" value="1"/>
</dbReference>
<dbReference type="Gene3D" id="3.30.800.10">
    <property type="entry name" value="Phosphatidylinositol Phosphate Kinase II Beta"/>
    <property type="match status" value="1"/>
</dbReference>
<dbReference type="OrthoDB" id="70770at2759"/>
<dbReference type="GO" id="GO:0005524">
    <property type="term" value="F:ATP binding"/>
    <property type="evidence" value="ECO:0007669"/>
    <property type="project" value="UniProtKB-UniRule"/>
</dbReference>
<dbReference type="PANTHER" id="PTHR23086:SF111">
    <property type="entry name" value="PHOSPHATIDYLINOSITOL 4-PHOSPHATE 5-KINASE 10"/>
    <property type="match status" value="1"/>
</dbReference>
<dbReference type="SUPFAM" id="SSF56104">
    <property type="entry name" value="SAICAR synthase-like"/>
    <property type="match status" value="1"/>
</dbReference>
<dbReference type="Proteomes" id="UP000321393">
    <property type="component" value="Unassembled WGS sequence"/>
</dbReference>
<evidence type="ECO:0000256" key="3">
    <source>
        <dbReference type="PROSITE-ProRule" id="PRU00781"/>
    </source>
</evidence>
<dbReference type="EC" id="2.7.1.68" evidence="1"/>
<dbReference type="GO" id="GO:0046854">
    <property type="term" value="P:phosphatidylinositol phosphate biosynthetic process"/>
    <property type="evidence" value="ECO:0007669"/>
    <property type="project" value="TreeGrafter"/>
</dbReference>
<feature type="domain" description="PIPK" evidence="4">
    <location>
        <begin position="1"/>
        <end position="361"/>
    </location>
</feature>
<gene>
    <name evidence="5" type="ORF">E6C27_scaffold171G001320</name>
</gene>
<dbReference type="PANTHER" id="PTHR23086">
    <property type="entry name" value="PHOSPHATIDYLINOSITOL-4-PHOSPHATE 5-KINASE"/>
    <property type="match status" value="1"/>
</dbReference>
<dbReference type="InterPro" id="IPR027483">
    <property type="entry name" value="PInositol-4-P-4/5-kinase_C_sf"/>
</dbReference>
<dbReference type="SMART" id="SM00330">
    <property type="entry name" value="PIPKc"/>
    <property type="match status" value="1"/>
</dbReference>
<name>A0A5A7TZ71_CUCMM</name>
<dbReference type="EMBL" id="SSTE01012362">
    <property type="protein sequence ID" value="KAA0048913.1"/>
    <property type="molecule type" value="Genomic_DNA"/>
</dbReference>
<dbReference type="STRING" id="1194695.A0A5A7TZ71"/>
<reference evidence="5 6" key="1">
    <citation type="submission" date="2019-08" db="EMBL/GenBank/DDBJ databases">
        <title>Draft genome sequences of two oriental melons (Cucumis melo L. var makuwa).</title>
        <authorList>
            <person name="Kwon S.-Y."/>
        </authorList>
    </citation>
    <scope>NUCLEOTIDE SEQUENCE [LARGE SCALE GENOMIC DNA]</scope>
    <source>
        <strain evidence="6">cv. SW 3</strain>
        <tissue evidence="5">Leaf</tissue>
    </source>
</reference>
<accession>A0A5A7TZ71</accession>
<keyword evidence="3" id="KW-0067">ATP-binding</keyword>
<dbReference type="GO" id="GO:0005886">
    <property type="term" value="C:plasma membrane"/>
    <property type="evidence" value="ECO:0007669"/>
    <property type="project" value="TreeGrafter"/>
</dbReference>
<keyword evidence="3" id="KW-0808">Transferase</keyword>
<protein>
    <recommendedName>
        <fullName evidence="1">1-phosphatidylinositol-4-phosphate 5-kinase</fullName>
        <ecNumber evidence="1">2.7.1.68</ecNumber>
    </recommendedName>
</protein>
<comment type="caution">
    <text evidence="5">The sequence shown here is derived from an EMBL/GenBank/DDBJ whole genome shotgun (WGS) entry which is preliminary data.</text>
</comment>
<organism evidence="5 6">
    <name type="scientific">Cucumis melo var. makuwa</name>
    <name type="common">Oriental melon</name>
    <dbReference type="NCBI Taxonomy" id="1194695"/>
    <lineage>
        <taxon>Eukaryota</taxon>
        <taxon>Viridiplantae</taxon>
        <taxon>Streptophyta</taxon>
        <taxon>Embryophyta</taxon>
        <taxon>Tracheophyta</taxon>
        <taxon>Spermatophyta</taxon>
        <taxon>Magnoliopsida</taxon>
        <taxon>eudicotyledons</taxon>
        <taxon>Gunneridae</taxon>
        <taxon>Pentapetalae</taxon>
        <taxon>rosids</taxon>
        <taxon>fabids</taxon>
        <taxon>Cucurbitales</taxon>
        <taxon>Cucurbitaceae</taxon>
        <taxon>Benincaseae</taxon>
        <taxon>Cucumis</taxon>
    </lineage>
</organism>
<dbReference type="AlphaFoldDB" id="A0A5A7TZ71"/>
<dbReference type="GO" id="GO:0016308">
    <property type="term" value="F:1-phosphatidylinositol-4-phosphate 5-kinase activity"/>
    <property type="evidence" value="ECO:0007669"/>
    <property type="project" value="UniProtKB-EC"/>
</dbReference>
<proteinExistence type="predicted"/>
<dbReference type="InterPro" id="IPR027484">
    <property type="entry name" value="PInositol-4-P-5-kinase_N"/>
</dbReference>
<evidence type="ECO:0000259" key="4">
    <source>
        <dbReference type="PROSITE" id="PS51455"/>
    </source>
</evidence>
<dbReference type="InterPro" id="IPR002498">
    <property type="entry name" value="PInositol-4-P-4/5-kinase_core"/>
</dbReference>
<sequence>MAMGRGELSPQDFKATKNNWIQYTKKNNIRLPQGSYTDFEWKDYCPAVFRNILELEKIDYADYMLSVCGDETLREVSSPGRIGNVIFLSNDDRFVIKTLRKSEVKVLREMLPKYYRHLKKHGFSLLTTLYGLHVVRPIGGIKVYFAVMSNVLQSDLHLHRRYDLKGSSRGRNFNKVIVHEEIVYKDIDLDFYFYLEPSLRNKILSQLKYDCEFLEAEGIMDYSLLLGVHIDASSRQGFHSGLLDRRNSVSGTRTGPVHDNADLTVADILKHNGRFGAKLPASAVRTPRNEMGIVSSPSRVRVPECYNVLLYFGIIDIFQNYNVIKRLEHAYKSIQYDSKSISAVNPKVYSSRFQDFLAKEGIEGQLGEEIVSRDKYIAAEYEKVGAPLFQEDSERRRVRQGSDGAPFDSKRGWEEGERKCCEFMNTCGVPLCLHGGRTFQRCDDTVTPMDGVMEMVTSLGKDSSFVLVTG</sequence>
<evidence type="ECO:0000313" key="6">
    <source>
        <dbReference type="Proteomes" id="UP000321393"/>
    </source>
</evidence>
<dbReference type="Gene3D" id="3.30.810.10">
    <property type="entry name" value="2-Layer Sandwich"/>
    <property type="match status" value="1"/>
</dbReference>
<keyword evidence="2 3" id="KW-0418">Kinase</keyword>
<keyword evidence="3" id="KW-0547">Nucleotide-binding</keyword>
<dbReference type="InterPro" id="IPR023610">
    <property type="entry name" value="PInositol-4/5-P-5/4-kinase"/>
</dbReference>
<evidence type="ECO:0000256" key="1">
    <source>
        <dbReference type="ARBA" id="ARBA00012172"/>
    </source>
</evidence>
<evidence type="ECO:0000256" key="2">
    <source>
        <dbReference type="ARBA" id="ARBA00022777"/>
    </source>
</evidence>